<accession>A0A655EAP2</accession>
<sequence length="51" mass="5964">MNRDLHERRGVIRVDDFHPWREERFHFFQFGANSGSGIQRVGAGSQFDAKT</sequence>
<evidence type="ECO:0000313" key="4">
    <source>
        <dbReference type="Proteomes" id="UP000039541"/>
    </source>
</evidence>
<protein>
    <submittedName>
        <fullName evidence="3">Uncharacterized protein</fullName>
    </submittedName>
</protein>
<proteinExistence type="predicted"/>
<dbReference type="Proteomes" id="UP000042394">
    <property type="component" value="Unassembled WGS sequence"/>
</dbReference>
<reference evidence="4 5" key="1">
    <citation type="submission" date="2015-03" db="EMBL/GenBank/DDBJ databases">
        <authorList>
            <consortium name="Pathogen Informatics"/>
        </authorList>
    </citation>
    <scope>NUCLEOTIDE SEQUENCE [LARGE SCALE GENOMIC DNA]</scope>
    <source>
        <strain evidence="1 4">3476</strain>
        <strain evidence="3 5">A1104</strain>
        <strain evidence="2 6">D4891</strain>
    </source>
</reference>
<dbReference type="EMBL" id="CQPC01000032">
    <property type="protein sequence ID" value="CNU35758.1"/>
    <property type="molecule type" value="Genomic_DNA"/>
</dbReference>
<gene>
    <name evidence="3" type="ORF">ERS008198_04429</name>
    <name evidence="1" type="ORF">ERS008202_02552</name>
    <name evidence="2" type="ORF">ERS008207_03464</name>
</gene>
<name>A0A655EAP2_SALET</name>
<evidence type="ECO:0000313" key="2">
    <source>
        <dbReference type="EMBL" id="CNU78181.1"/>
    </source>
</evidence>
<dbReference type="EMBL" id="CQPD01000039">
    <property type="protein sequence ID" value="CNU78181.1"/>
    <property type="molecule type" value="Genomic_DNA"/>
</dbReference>
<evidence type="ECO:0000313" key="6">
    <source>
        <dbReference type="Proteomes" id="UP000042394"/>
    </source>
</evidence>
<evidence type="ECO:0000313" key="3">
    <source>
        <dbReference type="EMBL" id="CNV12868.1"/>
    </source>
</evidence>
<dbReference type="Proteomes" id="UP000039541">
    <property type="component" value="Unassembled WGS sequence"/>
</dbReference>
<organism evidence="3 5">
    <name type="scientific">Salmonella enterica subsp. enterica serovar Bovismorbificans</name>
    <dbReference type="NCBI Taxonomy" id="58097"/>
    <lineage>
        <taxon>Bacteria</taxon>
        <taxon>Pseudomonadati</taxon>
        <taxon>Pseudomonadota</taxon>
        <taxon>Gammaproteobacteria</taxon>
        <taxon>Enterobacterales</taxon>
        <taxon>Enterobacteriaceae</taxon>
        <taxon>Salmonella</taxon>
    </lineage>
</organism>
<evidence type="ECO:0000313" key="1">
    <source>
        <dbReference type="EMBL" id="CNU35758.1"/>
    </source>
</evidence>
<dbReference type="Proteomes" id="UP000041314">
    <property type="component" value="Unassembled WGS sequence"/>
</dbReference>
<dbReference type="EMBL" id="CQPA01000059">
    <property type="protein sequence ID" value="CNV12868.1"/>
    <property type="molecule type" value="Genomic_DNA"/>
</dbReference>
<evidence type="ECO:0000313" key="5">
    <source>
        <dbReference type="Proteomes" id="UP000041314"/>
    </source>
</evidence>
<dbReference type="AlphaFoldDB" id="A0A655EAP2"/>